<dbReference type="VEuPathDB" id="FungiDB:PSHT_09437"/>
<protein>
    <submittedName>
        <fullName evidence="2">Uncharacterized protein</fullName>
    </submittedName>
</protein>
<comment type="caution">
    <text evidence="2">The sequence shown here is derived from an EMBL/GenBank/DDBJ whole genome shotgun (WGS) entry which is preliminary data.</text>
</comment>
<dbReference type="VEuPathDB" id="FungiDB:PSTT_13898"/>
<reference evidence="2 3" key="1">
    <citation type="submission" date="2017-12" db="EMBL/GenBank/DDBJ databases">
        <title>Gene loss provides genomic basis for host adaptation in cereal stripe rust fungi.</title>
        <authorList>
            <person name="Xia C."/>
        </authorList>
    </citation>
    <scope>NUCLEOTIDE SEQUENCE [LARGE SCALE GENOMIC DNA]</scope>
    <source>
        <strain evidence="2 3">93TX-2</strain>
    </source>
</reference>
<gene>
    <name evidence="2" type="ORF">PSHT_09437</name>
</gene>
<feature type="region of interest" description="Disordered" evidence="1">
    <location>
        <begin position="166"/>
        <end position="186"/>
    </location>
</feature>
<evidence type="ECO:0000256" key="1">
    <source>
        <dbReference type="SAM" id="MobiDB-lite"/>
    </source>
</evidence>
<reference evidence="3" key="3">
    <citation type="journal article" date="2018" name="Mol. Plant Microbe Interact.">
        <title>Genome sequence resources for the wheat stripe rust pathogen (Puccinia striiformis f. sp. tritici) and the barley stripe rust pathogen (Puccinia striiformis f. sp. hordei).</title>
        <authorList>
            <person name="Xia C."/>
            <person name="Wang M."/>
            <person name="Yin C."/>
            <person name="Cornejo O.E."/>
            <person name="Hulbert S.H."/>
            <person name="Chen X."/>
        </authorList>
    </citation>
    <scope>NUCLEOTIDE SEQUENCE [LARGE SCALE GENOMIC DNA]</scope>
    <source>
        <strain evidence="3">93TX-2</strain>
    </source>
</reference>
<reference evidence="3" key="2">
    <citation type="journal article" date="2018" name="BMC Genomics">
        <title>Genomic insights into host adaptation between the wheat stripe rust pathogen (Puccinia striiformis f. sp. tritici) and the barley stripe rust pathogen (Puccinia striiformis f. sp. hordei).</title>
        <authorList>
            <person name="Xia C."/>
            <person name="Wang M."/>
            <person name="Yin C."/>
            <person name="Cornejo O.E."/>
            <person name="Hulbert S.H."/>
            <person name="Chen X."/>
        </authorList>
    </citation>
    <scope>NUCLEOTIDE SEQUENCE [LARGE SCALE GENOMIC DNA]</scope>
    <source>
        <strain evidence="3">93TX-2</strain>
    </source>
</reference>
<dbReference type="EMBL" id="PKSM01000134">
    <property type="protein sequence ID" value="POW08736.1"/>
    <property type="molecule type" value="Genomic_DNA"/>
</dbReference>
<evidence type="ECO:0000313" key="2">
    <source>
        <dbReference type="EMBL" id="POW08736.1"/>
    </source>
</evidence>
<dbReference type="Proteomes" id="UP000238274">
    <property type="component" value="Unassembled WGS sequence"/>
</dbReference>
<organism evidence="2 3">
    <name type="scientific">Puccinia striiformis</name>
    <dbReference type="NCBI Taxonomy" id="27350"/>
    <lineage>
        <taxon>Eukaryota</taxon>
        <taxon>Fungi</taxon>
        <taxon>Dikarya</taxon>
        <taxon>Basidiomycota</taxon>
        <taxon>Pucciniomycotina</taxon>
        <taxon>Pucciniomycetes</taxon>
        <taxon>Pucciniales</taxon>
        <taxon>Pucciniaceae</taxon>
        <taxon>Puccinia</taxon>
    </lineage>
</organism>
<dbReference type="AlphaFoldDB" id="A0A2S4VGQ3"/>
<accession>A0A2S4VGQ3</accession>
<proteinExistence type="predicted"/>
<keyword evidence="3" id="KW-1185">Reference proteome</keyword>
<evidence type="ECO:0000313" key="3">
    <source>
        <dbReference type="Proteomes" id="UP000238274"/>
    </source>
</evidence>
<sequence>MQNPWAFQMSGFETSLHGIDRSIEVYHEIRSAALNRSDYIFHLSHPSSESNPRCLRTIASISALYSRLYSREDRQGYIDELSKQKALFPHEALISSHPTHVSRLRVSHATIDAKQAKEFLNMSRRRPIGALPHDTAPDPQVILVEPDDCAYRDWLIDWTNAWAKSTKRNSTERKGKQTTEPPHHDAEIHIRHFSLDDIPDRRHWWCNAKWFSYAASREGTTASKPMKWEPESRYYHRDADGIETCKKIDALKSGTTVQLLARSGNGAKPFHKVDTGGVSGGFQFNSKKSGFLTLLSIGNSDIVYILHDVKAKAVVWEKFLKRGATHHFSFPSGADDGDIQLYTRIA</sequence>
<feature type="non-terminal residue" evidence="2">
    <location>
        <position position="346"/>
    </location>
</feature>
<feature type="compositionally biased region" description="Basic and acidic residues" evidence="1">
    <location>
        <begin position="169"/>
        <end position="186"/>
    </location>
</feature>
<name>A0A2S4VGQ3_9BASI</name>